<keyword evidence="3" id="KW-1185">Reference proteome</keyword>
<dbReference type="EMBL" id="ABEU02000015">
    <property type="protein sequence ID" value="PNR39381.1"/>
    <property type="molecule type" value="Genomic_DNA"/>
</dbReference>
<organism evidence="1">
    <name type="scientific">Physcomitrium patens</name>
    <name type="common">Spreading-leaved earth moss</name>
    <name type="synonym">Physcomitrella patens</name>
    <dbReference type="NCBI Taxonomy" id="3218"/>
    <lineage>
        <taxon>Eukaryota</taxon>
        <taxon>Viridiplantae</taxon>
        <taxon>Streptophyta</taxon>
        <taxon>Embryophyta</taxon>
        <taxon>Bryophyta</taxon>
        <taxon>Bryophytina</taxon>
        <taxon>Bryopsida</taxon>
        <taxon>Funariidae</taxon>
        <taxon>Funariales</taxon>
        <taxon>Funariaceae</taxon>
        <taxon>Physcomitrium</taxon>
    </lineage>
</organism>
<dbReference type="EnsemblPlants" id="Pp3c15_12270V3.1">
    <property type="protein sequence ID" value="Pp3c15_12270V3.1"/>
    <property type="gene ID" value="Pp3c15_12270"/>
</dbReference>
<protein>
    <submittedName>
        <fullName evidence="1 2">Uncharacterized protein</fullName>
    </submittedName>
</protein>
<reference evidence="1 3" key="2">
    <citation type="journal article" date="2018" name="Plant J.">
        <title>The Physcomitrella patens chromosome-scale assembly reveals moss genome structure and evolution.</title>
        <authorList>
            <person name="Lang D."/>
            <person name="Ullrich K.K."/>
            <person name="Murat F."/>
            <person name="Fuchs J."/>
            <person name="Jenkins J."/>
            <person name="Haas F.B."/>
            <person name="Piednoel M."/>
            <person name="Gundlach H."/>
            <person name="Van Bel M."/>
            <person name="Meyberg R."/>
            <person name="Vives C."/>
            <person name="Morata J."/>
            <person name="Symeonidi A."/>
            <person name="Hiss M."/>
            <person name="Muchero W."/>
            <person name="Kamisugi Y."/>
            <person name="Saleh O."/>
            <person name="Blanc G."/>
            <person name="Decker E.L."/>
            <person name="van Gessel N."/>
            <person name="Grimwood J."/>
            <person name="Hayes R.D."/>
            <person name="Graham S.W."/>
            <person name="Gunter L.E."/>
            <person name="McDaniel S.F."/>
            <person name="Hoernstein S.N.W."/>
            <person name="Larsson A."/>
            <person name="Li F.W."/>
            <person name="Perroud P.F."/>
            <person name="Phillips J."/>
            <person name="Ranjan P."/>
            <person name="Rokshar D.S."/>
            <person name="Rothfels C.J."/>
            <person name="Schneider L."/>
            <person name="Shu S."/>
            <person name="Stevenson D.W."/>
            <person name="Thummler F."/>
            <person name="Tillich M."/>
            <person name="Villarreal Aguilar J.C."/>
            <person name="Widiez T."/>
            <person name="Wong G.K."/>
            <person name="Wymore A."/>
            <person name="Zhang Y."/>
            <person name="Zimmer A.D."/>
            <person name="Quatrano R.S."/>
            <person name="Mayer K.F.X."/>
            <person name="Goodstein D."/>
            <person name="Casacuberta J.M."/>
            <person name="Vandepoele K."/>
            <person name="Reski R."/>
            <person name="Cuming A.C."/>
            <person name="Tuskan G.A."/>
            <person name="Maumus F."/>
            <person name="Salse J."/>
            <person name="Schmutz J."/>
            <person name="Rensing S.A."/>
        </authorList>
    </citation>
    <scope>NUCLEOTIDE SEQUENCE [LARGE SCALE GENOMIC DNA]</scope>
    <source>
        <strain evidence="2 3">cv. Gransden 2004</strain>
    </source>
</reference>
<dbReference type="AlphaFoldDB" id="A0A2K1JCX6"/>
<dbReference type="InParanoid" id="A0A2K1JCX6"/>
<proteinExistence type="predicted"/>
<name>A0A2K1JCX6_PHYPA</name>
<sequence>MTTINIMKALSNMYKKPSISNKESTVGYLKAFY</sequence>
<dbReference type="Proteomes" id="UP000006727">
    <property type="component" value="Chromosome 15"/>
</dbReference>
<reference evidence="1 3" key="1">
    <citation type="journal article" date="2008" name="Science">
        <title>The Physcomitrella genome reveals evolutionary insights into the conquest of land by plants.</title>
        <authorList>
            <person name="Rensing S."/>
            <person name="Lang D."/>
            <person name="Zimmer A."/>
            <person name="Terry A."/>
            <person name="Salamov A."/>
            <person name="Shapiro H."/>
            <person name="Nishiyama T."/>
            <person name="Perroud P.-F."/>
            <person name="Lindquist E."/>
            <person name="Kamisugi Y."/>
            <person name="Tanahashi T."/>
            <person name="Sakakibara K."/>
            <person name="Fujita T."/>
            <person name="Oishi K."/>
            <person name="Shin-I T."/>
            <person name="Kuroki Y."/>
            <person name="Toyoda A."/>
            <person name="Suzuki Y."/>
            <person name="Hashimoto A."/>
            <person name="Yamaguchi K."/>
            <person name="Sugano A."/>
            <person name="Kohara Y."/>
            <person name="Fujiyama A."/>
            <person name="Anterola A."/>
            <person name="Aoki S."/>
            <person name="Ashton N."/>
            <person name="Barbazuk W.B."/>
            <person name="Barker E."/>
            <person name="Bennetzen J."/>
            <person name="Bezanilla M."/>
            <person name="Blankenship R."/>
            <person name="Cho S.H."/>
            <person name="Dutcher S."/>
            <person name="Estelle M."/>
            <person name="Fawcett J.A."/>
            <person name="Gundlach H."/>
            <person name="Hanada K."/>
            <person name="Heyl A."/>
            <person name="Hicks K.A."/>
            <person name="Hugh J."/>
            <person name="Lohr M."/>
            <person name="Mayer K."/>
            <person name="Melkozernov A."/>
            <person name="Murata T."/>
            <person name="Nelson D."/>
            <person name="Pils B."/>
            <person name="Prigge M."/>
            <person name="Reiss B."/>
            <person name="Renner T."/>
            <person name="Rombauts S."/>
            <person name="Rushton P."/>
            <person name="Sanderfoot A."/>
            <person name="Schween G."/>
            <person name="Shiu S.-H."/>
            <person name="Stueber K."/>
            <person name="Theodoulou F.L."/>
            <person name="Tu H."/>
            <person name="Van de Peer Y."/>
            <person name="Verrier P.J."/>
            <person name="Waters E."/>
            <person name="Wood A."/>
            <person name="Yang L."/>
            <person name="Cove D."/>
            <person name="Cuming A."/>
            <person name="Hasebe M."/>
            <person name="Lucas S."/>
            <person name="Mishler D.B."/>
            <person name="Reski R."/>
            <person name="Grigoriev I."/>
            <person name="Quatrano R.S."/>
            <person name="Boore J.L."/>
        </authorList>
    </citation>
    <scope>NUCLEOTIDE SEQUENCE [LARGE SCALE GENOMIC DNA]</scope>
    <source>
        <strain evidence="2 3">cv. Gransden 2004</strain>
    </source>
</reference>
<gene>
    <name evidence="1" type="ORF">PHYPA_019659</name>
</gene>
<evidence type="ECO:0000313" key="2">
    <source>
        <dbReference type="EnsemblPlants" id="Pp3c15_12270V3.1"/>
    </source>
</evidence>
<reference evidence="2" key="3">
    <citation type="submission" date="2020-12" db="UniProtKB">
        <authorList>
            <consortium name="EnsemblPlants"/>
        </authorList>
    </citation>
    <scope>IDENTIFICATION</scope>
</reference>
<evidence type="ECO:0000313" key="1">
    <source>
        <dbReference type="EMBL" id="PNR39381.1"/>
    </source>
</evidence>
<accession>A0A2K1JCX6</accession>
<evidence type="ECO:0000313" key="3">
    <source>
        <dbReference type="Proteomes" id="UP000006727"/>
    </source>
</evidence>
<dbReference type="Gramene" id="Pp3c15_12270V3.1">
    <property type="protein sequence ID" value="Pp3c15_12270V3.1"/>
    <property type="gene ID" value="Pp3c15_12270"/>
</dbReference>